<protein>
    <recommendedName>
        <fullName evidence="2">Ig-like domain-containing protein</fullName>
    </recommendedName>
</protein>
<reference evidence="3" key="2">
    <citation type="submission" date="2025-09" db="UniProtKB">
        <authorList>
            <consortium name="Ensembl"/>
        </authorList>
    </citation>
    <scope>IDENTIFICATION</scope>
</reference>
<evidence type="ECO:0000313" key="4">
    <source>
        <dbReference type="Proteomes" id="UP000694388"/>
    </source>
</evidence>
<evidence type="ECO:0000313" key="3">
    <source>
        <dbReference type="Ensembl" id="ENSEBUP00000013004.1"/>
    </source>
</evidence>
<dbReference type="InterPro" id="IPR007110">
    <property type="entry name" value="Ig-like_dom"/>
</dbReference>
<evidence type="ECO:0000259" key="2">
    <source>
        <dbReference type="PROSITE" id="PS50835"/>
    </source>
</evidence>
<feature type="domain" description="Ig-like" evidence="2">
    <location>
        <begin position="12"/>
        <end position="111"/>
    </location>
</feature>
<feature type="signal peptide" evidence="1">
    <location>
        <begin position="1"/>
        <end position="23"/>
    </location>
</feature>
<keyword evidence="1" id="KW-0732">Signal</keyword>
<dbReference type="AlphaFoldDB" id="A0A8C4QCJ3"/>
<sequence length="187" mass="21013">MSAQQAAGSSLPLLVLTAGMMNALRIEPQNPVYQERNNLTLTCYGEDECEKQKVMWTFPTDIALIGKQMKREKGYVSLNFPELSMLHDGARFRCSAHGCKNFTVPLEVRISIFSPPKDFYIDLPKSPLQIGVEVCSWCNVIEIHPMNNVQIGWYLGNTSNPLETSREMYSSSRISSKLCFIPKGCPS</sequence>
<keyword evidence="4" id="KW-1185">Reference proteome</keyword>
<reference evidence="3" key="1">
    <citation type="submission" date="2025-08" db="UniProtKB">
        <authorList>
            <consortium name="Ensembl"/>
        </authorList>
    </citation>
    <scope>IDENTIFICATION</scope>
</reference>
<proteinExistence type="predicted"/>
<dbReference type="Proteomes" id="UP000694388">
    <property type="component" value="Unplaced"/>
</dbReference>
<organism evidence="3 4">
    <name type="scientific">Eptatretus burgeri</name>
    <name type="common">Inshore hagfish</name>
    <dbReference type="NCBI Taxonomy" id="7764"/>
    <lineage>
        <taxon>Eukaryota</taxon>
        <taxon>Metazoa</taxon>
        <taxon>Chordata</taxon>
        <taxon>Craniata</taxon>
        <taxon>Vertebrata</taxon>
        <taxon>Cyclostomata</taxon>
        <taxon>Myxini</taxon>
        <taxon>Myxiniformes</taxon>
        <taxon>Myxinidae</taxon>
        <taxon>Eptatretinae</taxon>
        <taxon>Eptatretus</taxon>
    </lineage>
</organism>
<accession>A0A8C4QCJ3</accession>
<dbReference type="Ensembl" id="ENSEBUT00000013580.1">
    <property type="protein sequence ID" value="ENSEBUP00000013004.1"/>
    <property type="gene ID" value="ENSEBUG00000008239.1"/>
</dbReference>
<name>A0A8C4QCJ3_EPTBU</name>
<evidence type="ECO:0000256" key="1">
    <source>
        <dbReference type="SAM" id="SignalP"/>
    </source>
</evidence>
<dbReference type="PROSITE" id="PS50835">
    <property type="entry name" value="IG_LIKE"/>
    <property type="match status" value="1"/>
</dbReference>
<feature type="chain" id="PRO_5033983194" description="Ig-like domain-containing protein" evidence="1">
    <location>
        <begin position="24"/>
        <end position="187"/>
    </location>
</feature>